<evidence type="ECO:0000256" key="1">
    <source>
        <dbReference type="ARBA" id="ARBA00004651"/>
    </source>
</evidence>
<evidence type="ECO:0000256" key="16">
    <source>
        <dbReference type="ARBA" id="ARBA00038053"/>
    </source>
</evidence>
<keyword evidence="9" id="KW-0573">Peptidoglycan synthesis</keyword>
<evidence type="ECO:0000256" key="13">
    <source>
        <dbReference type="ARBA" id="ARBA00023316"/>
    </source>
</evidence>
<evidence type="ECO:0000256" key="4">
    <source>
        <dbReference type="ARBA" id="ARBA00022618"/>
    </source>
</evidence>
<comment type="similarity">
    <text evidence="16">Belongs to the SEDS family. FtsW subfamily.</text>
</comment>
<evidence type="ECO:0000256" key="9">
    <source>
        <dbReference type="ARBA" id="ARBA00022984"/>
    </source>
</evidence>
<feature type="transmembrane region" description="Helical" evidence="21">
    <location>
        <begin position="167"/>
        <end position="183"/>
    </location>
</feature>
<sequence length="369" mass="40430">MKPKKVLPKVDRPLLWTTLALVAIGLVVVFSASSVASYQRYGNNYYYFIRQLFFGAVPGLILMYFCSRIDYHKWQKWTPLFVLIGIVALIAVLIPGIGFKVGNARRWINFGAFLFQPAEFIKLAVILYLASWYDKRSQQAHDLYSGYLPILAIVGLIAGLIVLEPDIGTMLILAGIAVIMFFMGGVKKRYLAATAAFAILVFWILVKAAPYRAARFLAFMDPTVDAQGISYQINQALIAIGSGGFWGLGFGQSRQKYSYLPEPMGDSVFAIMSEELGFIRVLLVLGLFLAFAFRGFKIARATPDTFGKLVAGGITGWLIVQAFINIGGITGIIPLTGVPLSFISYGSTSLVISLAATGILLNISRSSEI</sequence>
<dbReference type="InterPro" id="IPR013437">
    <property type="entry name" value="FtsW"/>
</dbReference>
<dbReference type="PANTHER" id="PTHR30474:SF2">
    <property type="entry name" value="PEPTIDOGLYCAN GLYCOSYLTRANSFERASE FTSW-RELATED"/>
    <property type="match status" value="1"/>
</dbReference>
<keyword evidence="7 21" id="KW-0812">Transmembrane</keyword>
<feature type="transmembrane region" description="Helical" evidence="21">
    <location>
        <begin position="110"/>
        <end position="131"/>
    </location>
</feature>
<comment type="subcellular location">
    <subcellularLocation>
        <location evidence="1">Cell membrane</location>
        <topology evidence="1">Multi-pass membrane protein</topology>
    </subcellularLocation>
</comment>
<dbReference type="NCBIfam" id="TIGR02614">
    <property type="entry name" value="ftsW"/>
    <property type="match status" value="1"/>
</dbReference>
<keyword evidence="6" id="KW-0808">Transferase</keyword>
<feature type="transmembrane region" description="Helical" evidence="21">
    <location>
        <begin position="190"/>
        <end position="210"/>
    </location>
</feature>
<dbReference type="EC" id="2.4.99.28" evidence="19"/>
<dbReference type="GO" id="GO:0005886">
    <property type="term" value="C:plasma membrane"/>
    <property type="evidence" value="ECO:0007669"/>
    <property type="project" value="UniProtKB-SubCell"/>
</dbReference>
<proteinExistence type="inferred from homology"/>
<evidence type="ECO:0000256" key="5">
    <source>
        <dbReference type="ARBA" id="ARBA00022676"/>
    </source>
</evidence>
<evidence type="ECO:0000256" key="14">
    <source>
        <dbReference type="ARBA" id="ARBA00032370"/>
    </source>
</evidence>
<dbReference type="InterPro" id="IPR001182">
    <property type="entry name" value="FtsW/RodA"/>
</dbReference>
<evidence type="ECO:0000256" key="3">
    <source>
        <dbReference type="ARBA" id="ARBA00022475"/>
    </source>
</evidence>
<evidence type="ECO:0000256" key="10">
    <source>
        <dbReference type="ARBA" id="ARBA00022989"/>
    </source>
</evidence>
<feature type="transmembrane region" description="Helical" evidence="21">
    <location>
        <begin position="317"/>
        <end position="336"/>
    </location>
</feature>
<dbReference type="GO" id="GO:0008955">
    <property type="term" value="F:peptidoglycan glycosyltransferase activity"/>
    <property type="evidence" value="ECO:0007669"/>
    <property type="project" value="UniProtKB-EC"/>
</dbReference>
<keyword evidence="4 22" id="KW-0132">Cell division</keyword>
<dbReference type="GO" id="GO:0009252">
    <property type="term" value="P:peptidoglycan biosynthetic process"/>
    <property type="evidence" value="ECO:0007669"/>
    <property type="project" value="UniProtKB-KW"/>
</dbReference>
<dbReference type="GO" id="GO:0015648">
    <property type="term" value="F:lipid-linked peptidoglycan transporter activity"/>
    <property type="evidence" value="ECO:0007669"/>
    <property type="project" value="TreeGrafter"/>
</dbReference>
<keyword evidence="12" id="KW-0131">Cell cycle</keyword>
<feature type="transmembrane region" description="Helical" evidence="21">
    <location>
        <begin position="77"/>
        <end position="98"/>
    </location>
</feature>
<evidence type="ECO:0000256" key="12">
    <source>
        <dbReference type="ARBA" id="ARBA00023306"/>
    </source>
</evidence>
<protein>
    <recommendedName>
        <fullName evidence="17">Probable peptidoglycan glycosyltransferase FtsW</fullName>
        <ecNumber evidence="19">2.4.99.28</ecNumber>
    </recommendedName>
    <alternativeName>
        <fullName evidence="18">Cell division protein FtsW</fullName>
    </alternativeName>
    <alternativeName>
        <fullName evidence="15">Cell wall polymerase</fullName>
    </alternativeName>
    <alternativeName>
        <fullName evidence="14">Peptidoglycan polymerase</fullName>
    </alternativeName>
</protein>
<evidence type="ECO:0000256" key="6">
    <source>
        <dbReference type="ARBA" id="ARBA00022679"/>
    </source>
</evidence>
<dbReference type="Proteomes" id="UP000177682">
    <property type="component" value="Unassembled WGS sequence"/>
</dbReference>
<evidence type="ECO:0000256" key="7">
    <source>
        <dbReference type="ARBA" id="ARBA00022692"/>
    </source>
</evidence>
<evidence type="ECO:0000256" key="18">
    <source>
        <dbReference type="ARBA" id="ARBA00041418"/>
    </source>
</evidence>
<evidence type="ECO:0000256" key="19">
    <source>
        <dbReference type="ARBA" id="ARBA00044770"/>
    </source>
</evidence>
<keyword evidence="11 21" id="KW-0472">Membrane</keyword>
<evidence type="ECO:0000256" key="15">
    <source>
        <dbReference type="ARBA" id="ARBA00033270"/>
    </source>
</evidence>
<comment type="caution">
    <text evidence="22">The sequence shown here is derived from an EMBL/GenBank/DDBJ whole genome shotgun (WGS) entry which is preliminary data.</text>
</comment>
<dbReference type="EMBL" id="MFEY01000003">
    <property type="protein sequence ID" value="OGE90845.1"/>
    <property type="molecule type" value="Genomic_DNA"/>
</dbReference>
<dbReference type="AlphaFoldDB" id="A0A1F5PLK5"/>
<dbReference type="GO" id="GO:0071555">
    <property type="term" value="P:cell wall organization"/>
    <property type="evidence" value="ECO:0007669"/>
    <property type="project" value="UniProtKB-KW"/>
</dbReference>
<evidence type="ECO:0000313" key="23">
    <source>
        <dbReference type="Proteomes" id="UP000177682"/>
    </source>
</evidence>
<dbReference type="GO" id="GO:0032153">
    <property type="term" value="C:cell division site"/>
    <property type="evidence" value="ECO:0007669"/>
    <property type="project" value="TreeGrafter"/>
</dbReference>
<evidence type="ECO:0000256" key="17">
    <source>
        <dbReference type="ARBA" id="ARBA00041185"/>
    </source>
</evidence>
<comment type="pathway">
    <text evidence="2">Cell wall biogenesis; peptidoglycan biosynthesis.</text>
</comment>
<evidence type="ECO:0000256" key="11">
    <source>
        <dbReference type="ARBA" id="ARBA00023136"/>
    </source>
</evidence>
<dbReference type="GO" id="GO:0051301">
    <property type="term" value="P:cell division"/>
    <property type="evidence" value="ECO:0007669"/>
    <property type="project" value="UniProtKB-KW"/>
</dbReference>
<gene>
    <name evidence="22" type="ORF">A3E29_01595</name>
</gene>
<keyword evidence="13" id="KW-0961">Cell wall biogenesis/degradation</keyword>
<keyword evidence="10 21" id="KW-1133">Transmembrane helix</keyword>
<dbReference type="Pfam" id="PF01098">
    <property type="entry name" value="FTSW_RODA_SPOVE"/>
    <property type="match status" value="1"/>
</dbReference>
<evidence type="ECO:0000256" key="20">
    <source>
        <dbReference type="ARBA" id="ARBA00049902"/>
    </source>
</evidence>
<dbReference type="GO" id="GO:0008360">
    <property type="term" value="P:regulation of cell shape"/>
    <property type="evidence" value="ECO:0007669"/>
    <property type="project" value="UniProtKB-KW"/>
</dbReference>
<dbReference type="PANTHER" id="PTHR30474">
    <property type="entry name" value="CELL CYCLE PROTEIN"/>
    <property type="match status" value="1"/>
</dbReference>
<feature type="transmembrane region" description="Helical" evidence="21">
    <location>
        <begin position="143"/>
        <end position="161"/>
    </location>
</feature>
<evidence type="ECO:0000256" key="8">
    <source>
        <dbReference type="ARBA" id="ARBA00022960"/>
    </source>
</evidence>
<evidence type="ECO:0000256" key="2">
    <source>
        <dbReference type="ARBA" id="ARBA00004752"/>
    </source>
</evidence>
<feature type="transmembrane region" description="Helical" evidence="21">
    <location>
        <begin position="277"/>
        <end position="296"/>
    </location>
</feature>
<evidence type="ECO:0000313" key="22">
    <source>
        <dbReference type="EMBL" id="OGE90845.1"/>
    </source>
</evidence>
<feature type="transmembrane region" description="Helical" evidence="21">
    <location>
        <begin position="47"/>
        <end position="65"/>
    </location>
</feature>
<name>A0A1F5PLK5_9BACT</name>
<comment type="catalytic activity">
    <reaction evidence="20">
        <text>[GlcNAc-(1-&gt;4)-Mur2Ac(oyl-L-Ala-gamma-D-Glu-L-Lys-D-Ala-D-Ala)](n)-di-trans,octa-cis-undecaprenyl diphosphate + beta-D-GlcNAc-(1-&gt;4)-Mur2Ac(oyl-L-Ala-gamma-D-Glu-L-Lys-D-Ala-D-Ala)-di-trans,octa-cis-undecaprenyl diphosphate = [GlcNAc-(1-&gt;4)-Mur2Ac(oyl-L-Ala-gamma-D-Glu-L-Lys-D-Ala-D-Ala)](n+1)-di-trans,octa-cis-undecaprenyl diphosphate + di-trans,octa-cis-undecaprenyl diphosphate + H(+)</text>
        <dbReference type="Rhea" id="RHEA:23708"/>
        <dbReference type="Rhea" id="RHEA-COMP:9602"/>
        <dbReference type="Rhea" id="RHEA-COMP:9603"/>
        <dbReference type="ChEBI" id="CHEBI:15378"/>
        <dbReference type="ChEBI" id="CHEBI:58405"/>
        <dbReference type="ChEBI" id="CHEBI:60033"/>
        <dbReference type="ChEBI" id="CHEBI:78435"/>
        <dbReference type="EC" id="2.4.99.28"/>
    </reaction>
</comment>
<evidence type="ECO:0000256" key="21">
    <source>
        <dbReference type="SAM" id="Phobius"/>
    </source>
</evidence>
<feature type="transmembrane region" description="Helical" evidence="21">
    <location>
        <begin position="342"/>
        <end position="363"/>
    </location>
</feature>
<accession>A0A1F5PLK5</accession>
<keyword evidence="5" id="KW-0328">Glycosyltransferase</keyword>
<reference evidence="22 23" key="1">
    <citation type="journal article" date="2016" name="Nat. Commun.">
        <title>Thousands of microbial genomes shed light on interconnected biogeochemical processes in an aquifer system.</title>
        <authorList>
            <person name="Anantharaman K."/>
            <person name="Brown C.T."/>
            <person name="Hug L.A."/>
            <person name="Sharon I."/>
            <person name="Castelle C.J."/>
            <person name="Probst A.J."/>
            <person name="Thomas B.C."/>
            <person name="Singh A."/>
            <person name="Wilkins M.J."/>
            <person name="Karaoz U."/>
            <person name="Brodie E.L."/>
            <person name="Williams K.H."/>
            <person name="Hubbard S.S."/>
            <person name="Banfield J.F."/>
        </authorList>
    </citation>
    <scope>NUCLEOTIDE SEQUENCE [LARGE SCALE GENOMIC DNA]</scope>
</reference>
<organism evidence="22 23">
    <name type="scientific">Candidatus Doudnabacteria bacterium RIFCSPHIGHO2_12_FULL_48_16</name>
    <dbReference type="NCBI Taxonomy" id="1817838"/>
    <lineage>
        <taxon>Bacteria</taxon>
        <taxon>Candidatus Doudnaibacteriota</taxon>
    </lineage>
</organism>
<keyword evidence="8" id="KW-0133">Cell shape</keyword>
<keyword evidence="3" id="KW-1003">Cell membrane</keyword>